<reference evidence="1 2" key="1">
    <citation type="submission" date="2018-10" db="EMBL/GenBank/DDBJ databases">
        <title>Genome-centric metagenomics revealed C2 chemical producing, CO utilizing Clostridium with novel acetogenic gene cluster.</title>
        <authorList>
            <person name="Kang H."/>
            <person name="Park B."/>
            <person name="Choi I.G."/>
            <person name="Chang I.S."/>
        </authorList>
    </citation>
    <scope>NUCLEOTIDE SEQUENCE [LARGE SCALE GENOMIC DNA]</scope>
    <source>
        <strain evidence="1 2">H21-9</strain>
    </source>
</reference>
<organism evidence="1 2">
    <name type="scientific">Clostridium autoethanogenum</name>
    <dbReference type="NCBI Taxonomy" id="84023"/>
    <lineage>
        <taxon>Bacteria</taxon>
        <taxon>Bacillati</taxon>
        <taxon>Bacillota</taxon>
        <taxon>Clostridia</taxon>
        <taxon>Eubacteriales</taxon>
        <taxon>Clostridiaceae</taxon>
        <taxon>Clostridium</taxon>
    </lineage>
</organism>
<dbReference type="Proteomes" id="UP000277999">
    <property type="component" value="Unassembled WGS sequence"/>
</dbReference>
<accession>A0A3M0SUZ5</accession>
<sequence>MTDMYLEEIKKTLNFIKDEGEVCEVRMLKTDKGTISGYYDNYEKLASDVQPYIGKHNIFFTLNPVKTDLIKRSENKLKFYAKETTSDLDITKRRILLIDLDAARPTGTSSTDEEHKNAIERAKEVEKFLGEQGWSEPILADSGNGVHLLYHINIENNNENAQLIKNVLKVLDKIFSDKKVDIDTSVYNAARICKLYGTIACKGDNTKDRPHRIAKILKQPEKFEIVDGKQLQKLTLMLPNDKEKNDKLDSGTKFNIKSWMQKYKIKVFKEKDLGNATIYVLERCPWREEHKDHSAYIIQYDNGAIAAGCHHDHCSEENWHTLKDKLEPGWIKNKRKDKKSAGDNKISQADILISIASQAEFFSNDSDETYASIKVDKHVEVYRLSSFKFRMWLTKIFFDETGKAPTADAMKQSFGVLNMKALIEGQKRKISKRCIKYDEKIYYDLCDEDWQVVEIDGSGWKIIDNNRPIFVRNKNMKAQIIPEEFDDLSIINKFYRFKSEDDKILHLVDIVTKFIPDIPHPIDVLYGEKGSSKTTSMRKDRDIVDPAIRDIIAMPTSNSDLGIILNNNYMPCFDNIDNISAGKSDILCMAVTGGGFSKRKLYTDEEESILFFKDCVVLNGINVVATRPDLLDRSILLELERIPDNERSDEQTVWKEFNDAKPKILGAIFTTLSKAMKIYKNVKVDKLGRMADFTKWGYAIAEAAGIGGEKFIDAYFNNQNRANDEALESNPVASTIIALMKNEEKWEGTVSQLLTKLCDVAFIEKIDTNSRLWPKEPNVLSRRLNEVKSNLLLYGIHYDIRHHGNAKKITITKENEDIDSDMIDF</sequence>
<dbReference type="EMBL" id="RFAQ01000014">
    <property type="protein sequence ID" value="RMD02323.1"/>
    <property type="molecule type" value="Genomic_DNA"/>
</dbReference>
<protein>
    <recommendedName>
        <fullName evidence="3">RepB-like DNA primase domain-containing protein</fullName>
    </recommendedName>
</protein>
<evidence type="ECO:0000313" key="2">
    <source>
        <dbReference type="Proteomes" id="UP000277999"/>
    </source>
</evidence>
<gene>
    <name evidence="1" type="ORF">D9O40_06715</name>
</gene>
<dbReference type="AlphaFoldDB" id="A0A3M0SUZ5"/>
<evidence type="ECO:0008006" key="3">
    <source>
        <dbReference type="Google" id="ProtNLM"/>
    </source>
</evidence>
<evidence type="ECO:0000313" key="1">
    <source>
        <dbReference type="EMBL" id="RMD02323.1"/>
    </source>
</evidence>
<proteinExistence type="predicted"/>
<comment type="caution">
    <text evidence="1">The sequence shown here is derived from an EMBL/GenBank/DDBJ whole genome shotgun (WGS) entry which is preliminary data.</text>
</comment>
<name>A0A3M0SUZ5_9CLOT</name>